<reference evidence="1" key="1">
    <citation type="journal article" date="2022" name="Int. J. Mol. Sci.">
        <title>Draft Genome of Tanacetum Coccineum: Genomic Comparison of Closely Related Tanacetum-Family Plants.</title>
        <authorList>
            <person name="Yamashiro T."/>
            <person name="Shiraishi A."/>
            <person name="Nakayama K."/>
            <person name="Satake H."/>
        </authorList>
    </citation>
    <scope>NUCLEOTIDE SEQUENCE</scope>
</reference>
<evidence type="ECO:0000313" key="2">
    <source>
        <dbReference type="Proteomes" id="UP001151760"/>
    </source>
</evidence>
<dbReference type="Proteomes" id="UP001151760">
    <property type="component" value="Unassembled WGS sequence"/>
</dbReference>
<accession>A0ABQ4ZPA6</accession>
<proteinExistence type="predicted"/>
<protein>
    <submittedName>
        <fullName evidence="1">Uncharacterized protein</fullName>
    </submittedName>
</protein>
<comment type="caution">
    <text evidence="1">The sequence shown here is derived from an EMBL/GenBank/DDBJ whole genome shotgun (WGS) entry which is preliminary data.</text>
</comment>
<organism evidence="1 2">
    <name type="scientific">Tanacetum coccineum</name>
    <dbReference type="NCBI Taxonomy" id="301880"/>
    <lineage>
        <taxon>Eukaryota</taxon>
        <taxon>Viridiplantae</taxon>
        <taxon>Streptophyta</taxon>
        <taxon>Embryophyta</taxon>
        <taxon>Tracheophyta</taxon>
        <taxon>Spermatophyta</taxon>
        <taxon>Magnoliopsida</taxon>
        <taxon>eudicotyledons</taxon>
        <taxon>Gunneridae</taxon>
        <taxon>Pentapetalae</taxon>
        <taxon>asterids</taxon>
        <taxon>campanulids</taxon>
        <taxon>Asterales</taxon>
        <taxon>Asteraceae</taxon>
        <taxon>Asteroideae</taxon>
        <taxon>Anthemideae</taxon>
        <taxon>Anthemidinae</taxon>
        <taxon>Tanacetum</taxon>
    </lineage>
</organism>
<keyword evidence="2" id="KW-1185">Reference proteome</keyword>
<reference evidence="1" key="2">
    <citation type="submission" date="2022-01" db="EMBL/GenBank/DDBJ databases">
        <authorList>
            <person name="Yamashiro T."/>
            <person name="Shiraishi A."/>
            <person name="Satake H."/>
            <person name="Nakayama K."/>
        </authorList>
    </citation>
    <scope>NUCLEOTIDE SEQUENCE</scope>
</reference>
<dbReference type="EMBL" id="BQNB010011557">
    <property type="protein sequence ID" value="GJS92089.1"/>
    <property type="molecule type" value="Genomic_DNA"/>
</dbReference>
<gene>
    <name evidence="1" type="ORF">Tco_0774725</name>
</gene>
<sequence length="169" mass="18960">LSRKRCRSPTTSVPAALPVPGALSPVCTDLLPPRKRIRDSDFMNYFEVSLEEGFVPYVPRETDIDTCIAFADDIAARGTDVIVEIGTATEDESDSSARGTIEIERGLDVVMQELYDHMLCTAMSEMISTLERDNMRIRGMLGVERQRVDRDLRLMLGGIWVIAHRFVPL</sequence>
<evidence type="ECO:0000313" key="1">
    <source>
        <dbReference type="EMBL" id="GJS92089.1"/>
    </source>
</evidence>
<name>A0ABQ4ZPA6_9ASTR</name>
<feature type="non-terminal residue" evidence="1">
    <location>
        <position position="1"/>
    </location>
</feature>